<dbReference type="AlphaFoldDB" id="A0A9D4SXT1"/>
<evidence type="ECO:0000313" key="1">
    <source>
        <dbReference type="EMBL" id="KAH7956090.1"/>
    </source>
</evidence>
<reference evidence="1" key="1">
    <citation type="journal article" date="2020" name="Cell">
        <title>Large-Scale Comparative Analyses of Tick Genomes Elucidate Their Genetic Diversity and Vector Capacities.</title>
        <authorList>
            <consortium name="Tick Genome and Microbiome Consortium (TIGMIC)"/>
            <person name="Jia N."/>
            <person name="Wang J."/>
            <person name="Shi W."/>
            <person name="Du L."/>
            <person name="Sun Y."/>
            <person name="Zhan W."/>
            <person name="Jiang J.F."/>
            <person name="Wang Q."/>
            <person name="Zhang B."/>
            <person name="Ji P."/>
            <person name="Bell-Sakyi L."/>
            <person name="Cui X.M."/>
            <person name="Yuan T.T."/>
            <person name="Jiang B.G."/>
            <person name="Yang W.F."/>
            <person name="Lam T.T."/>
            <person name="Chang Q.C."/>
            <person name="Ding S.J."/>
            <person name="Wang X.J."/>
            <person name="Zhu J.G."/>
            <person name="Ruan X.D."/>
            <person name="Zhao L."/>
            <person name="Wei J.T."/>
            <person name="Ye R.Z."/>
            <person name="Que T.C."/>
            <person name="Du C.H."/>
            <person name="Zhou Y.H."/>
            <person name="Cheng J.X."/>
            <person name="Dai P.F."/>
            <person name="Guo W.B."/>
            <person name="Han X.H."/>
            <person name="Huang E.J."/>
            <person name="Li L.F."/>
            <person name="Wei W."/>
            <person name="Gao Y.C."/>
            <person name="Liu J.Z."/>
            <person name="Shao H.Z."/>
            <person name="Wang X."/>
            <person name="Wang C.C."/>
            <person name="Yang T.C."/>
            <person name="Huo Q.B."/>
            <person name="Li W."/>
            <person name="Chen H.Y."/>
            <person name="Chen S.E."/>
            <person name="Zhou L.G."/>
            <person name="Ni X.B."/>
            <person name="Tian J.H."/>
            <person name="Sheng Y."/>
            <person name="Liu T."/>
            <person name="Pan Y.S."/>
            <person name="Xia L.Y."/>
            <person name="Li J."/>
            <person name="Zhao F."/>
            <person name="Cao W.C."/>
        </authorList>
    </citation>
    <scope>NUCLEOTIDE SEQUENCE</scope>
    <source>
        <strain evidence="1">Rsan-2018</strain>
    </source>
</reference>
<gene>
    <name evidence="1" type="ORF">HPB52_006007</name>
</gene>
<dbReference type="EMBL" id="JABSTV010001250">
    <property type="protein sequence ID" value="KAH7956090.1"/>
    <property type="molecule type" value="Genomic_DNA"/>
</dbReference>
<dbReference type="Proteomes" id="UP000821837">
    <property type="component" value="Unassembled WGS sequence"/>
</dbReference>
<sequence length="204" mass="23104">MSHRDARLKKALTYAMGKTPLFCTVGVHKQNYKRISFDACDYAFIPFYVRGKDTFTDDSNAVTKDLINAASTSTRTSFAISVPNANRSTVLRDITSSTGKAKIKDYWTSKKIYHYAVFDIGVKEDETRHQKTIIGDAFNLLKYCKLRKAFADVPFGLTIFDLECEDWEGACNNMSTPIPGTKRYKNMTTYFAAVGNWTKSNYPC</sequence>
<accession>A0A9D4SXT1</accession>
<organism evidence="1 2">
    <name type="scientific">Rhipicephalus sanguineus</name>
    <name type="common">Brown dog tick</name>
    <name type="synonym">Ixodes sanguineus</name>
    <dbReference type="NCBI Taxonomy" id="34632"/>
    <lineage>
        <taxon>Eukaryota</taxon>
        <taxon>Metazoa</taxon>
        <taxon>Ecdysozoa</taxon>
        <taxon>Arthropoda</taxon>
        <taxon>Chelicerata</taxon>
        <taxon>Arachnida</taxon>
        <taxon>Acari</taxon>
        <taxon>Parasitiformes</taxon>
        <taxon>Ixodida</taxon>
        <taxon>Ixodoidea</taxon>
        <taxon>Ixodidae</taxon>
        <taxon>Rhipicephalinae</taxon>
        <taxon>Rhipicephalus</taxon>
        <taxon>Rhipicephalus</taxon>
    </lineage>
</organism>
<dbReference type="VEuPathDB" id="VectorBase:RSAN_044419"/>
<proteinExistence type="predicted"/>
<name>A0A9D4SXT1_RHISA</name>
<comment type="caution">
    <text evidence="1">The sequence shown here is derived from an EMBL/GenBank/DDBJ whole genome shotgun (WGS) entry which is preliminary data.</text>
</comment>
<keyword evidence="2" id="KW-1185">Reference proteome</keyword>
<reference evidence="1" key="2">
    <citation type="submission" date="2021-09" db="EMBL/GenBank/DDBJ databases">
        <authorList>
            <person name="Jia N."/>
            <person name="Wang J."/>
            <person name="Shi W."/>
            <person name="Du L."/>
            <person name="Sun Y."/>
            <person name="Zhan W."/>
            <person name="Jiang J."/>
            <person name="Wang Q."/>
            <person name="Zhang B."/>
            <person name="Ji P."/>
            <person name="Sakyi L.B."/>
            <person name="Cui X."/>
            <person name="Yuan T."/>
            <person name="Jiang B."/>
            <person name="Yang W."/>
            <person name="Lam T.T.-Y."/>
            <person name="Chang Q."/>
            <person name="Ding S."/>
            <person name="Wang X."/>
            <person name="Zhu J."/>
            <person name="Ruan X."/>
            <person name="Zhao L."/>
            <person name="Wei J."/>
            <person name="Que T."/>
            <person name="Du C."/>
            <person name="Cheng J."/>
            <person name="Dai P."/>
            <person name="Han X."/>
            <person name="Huang E."/>
            <person name="Gao Y."/>
            <person name="Liu J."/>
            <person name="Shao H."/>
            <person name="Ye R."/>
            <person name="Li L."/>
            <person name="Wei W."/>
            <person name="Wang X."/>
            <person name="Wang C."/>
            <person name="Huo Q."/>
            <person name="Li W."/>
            <person name="Guo W."/>
            <person name="Chen H."/>
            <person name="Chen S."/>
            <person name="Zhou L."/>
            <person name="Zhou L."/>
            <person name="Ni X."/>
            <person name="Tian J."/>
            <person name="Zhou Y."/>
            <person name="Sheng Y."/>
            <person name="Liu T."/>
            <person name="Pan Y."/>
            <person name="Xia L."/>
            <person name="Li J."/>
            <person name="Zhao F."/>
            <person name="Cao W."/>
        </authorList>
    </citation>
    <scope>NUCLEOTIDE SEQUENCE</scope>
    <source>
        <strain evidence="1">Rsan-2018</strain>
        <tissue evidence="1">Larvae</tissue>
    </source>
</reference>
<evidence type="ECO:0000313" key="2">
    <source>
        <dbReference type="Proteomes" id="UP000821837"/>
    </source>
</evidence>
<protein>
    <submittedName>
        <fullName evidence="1">Uncharacterized protein</fullName>
    </submittedName>
</protein>